<name>A0ABU5T8Z4_9MICC</name>
<dbReference type="EMBL" id="JAYGGQ010000012">
    <property type="protein sequence ID" value="MEA5456115.1"/>
    <property type="molecule type" value="Genomic_DNA"/>
</dbReference>
<reference evidence="2 3" key="1">
    <citation type="submission" date="2023-12" db="EMBL/GenBank/DDBJ databases">
        <title>Sinomonas terricola sp. nov, isolated from litchi orchard soil in Guangdong, PR China.</title>
        <authorList>
            <person name="Jiaxin W."/>
            <person name="Yang Z."/>
            <person name="Honghui Z."/>
        </authorList>
    </citation>
    <scope>NUCLEOTIDE SEQUENCE [LARGE SCALE GENOMIC DNA]</scope>
    <source>
        <strain evidence="2 3">JGH33</strain>
    </source>
</reference>
<feature type="transmembrane region" description="Helical" evidence="1">
    <location>
        <begin position="60"/>
        <end position="82"/>
    </location>
</feature>
<gene>
    <name evidence="2" type="ORF">SPF06_15375</name>
</gene>
<proteinExistence type="predicted"/>
<sequence length="107" mass="10841">MCAISHHERNRSGVSDWSGKGAVIVLGAVVGIFGSTFGPFKSMLAGLIVTAVGLAFRGKTWASVVLAVGIAVIVGACAYILLGIMMSHGSGRGSGGYCEPGLTCEPQ</sequence>
<feature type="transmembrane region" description="Helical" evidence="1">
    <location>
        <begin position="21"/>
        <end position="40"/>
    </location>
</feature>
<keyword evidence="1" id="KW-0472">Membrane</keyword>
<protein>
    <submittedName>
        <fullName evidence="2">Uncharacterized protein</fullName>
    </submittedName>
</protein>
<evidence type="ECO:0000313" key="2">
    <source>
        <dbReference type="EMBL" id="MEA5456115.1"/>
    </source>
</evidence>
<keyword evidence="1" id="KW-1133">Transmembrane helix</keyword>
<evidence type="ECO:0000313" key="3">
    <source>
        <dbReference type="Proteomes" id="UP001304769"/>
    </source>
</evidence>
<accession>A0ABU5T8Z4</accession>
<dbReference type="Proteomes" id="UP001304769">
    <property type="component" value="Unassembled WGS sequence"/>
</dbReference>
<keyword evidence="1" id="KW-0812">Transmembrane</keyword>
<organism evidence="2 3">
    <name type="scientific">Sinomonas terricola</name>
    <dbReference type="NCBI Taxonomy" id="3110330"/>
    <lineage>
        <taxon>Bacteria</taxon>
        <taxon>Bacillati</taxon>
        <taxon>Actinomycetota</taxon>
        <taxon>Actinomycetes</taxon>
        <taxon>Micrococcales</taxon>
        <taxon>Micrococcaceae</taxon>
        <taxon>Sinomonas</taxon>
    </lineage>
</organism>
<evidence type="ECO:0000256" key="1">
    <source>
        <dbReference type="SAM" id="Phobius"/>
    </source>
</evidence>
<keyword evidence="3" id="KW-1185">Reference proteome</keyword>
<comment type="caution">
    <text evidence="2">The sequence shown here is derived from an EMBL/GenBank/DDBJ whole genome shotgun (WGS) entry which is preliminary data.</text>
</comment>